<reference evidence="2 3" key="1">
    <citation type="journal article" date="2016" name="Nat. Commun.">
        <title>Thousands of microbial genomes shed light on interconnected biogeochemical processes in an aquifer system.</title>
        <authorList>
            <person name="Anantharaman K."/>
            <person name="Brown C.T."/>
            <person name="Hug L.A."/>
            <person name="Sharon I."/>
            <person name="Castelle C.J."/>
            <person name="Probst A.J."/>
            <person name="Thomas B.C."/>
            <person name="Singh A."/>
            <person name="Wilkins M.J."/>
            <person name="Karaoz U."/>
            <person name="Brodie E.L."/>
            <person name="Williams K.H."/>
            <person name="Hubbard S.S."/>
            <person name="Banfield J.F."/>
        </authorList>
    </citation>
    <scope>NUCLEOTIDE SEQUENCE [LARGE SCALE GENOMIC DNA]</scope>
</reference>
<proteinExistence type="predicted"/>
<evidence type="ECO:0000256" key="1">
    <source>
        <dbReference type="SAM" id="Phobius"/>
    </source>
</evidence>
<protein>
    <submittedName>
        <fullName evidence="2">Uncharacterized protein</fullName>
    </submittedName>
</protein>
<name>A0A1G2PE21_9BACT</name>
<dbReference type="EMBL" id="MHSQ01000040">
    <property type="protein sequence ID" value="OHA45851.1"/>
    <property type="molecule type" value="Genomic_DNA"/>
</dbReference>
<keyword evidence="1" id="KW-0472">Membrane</keyword>
<sequence length="190" mass="22167">METKKINWVLWVGLAIPVVVIIVVFIMSLLSRQGFTPKYDFLYYFNNGYGYCYNGDSYYYVKDGQINQTDIKTDYPNRADCIKDKNILAGDSFNRIYRYSVIDEKSYPLTLIEAQKLKLDVGPVSPAGENIHNDYGYNNSGIFEIFGGRRYDYNSSYYLIDENKKIKIVNIVTPNNNSYYDFKFIGWIIK</sequence>
<dbReference type="STRING" id="1802338.A2541_02430"/>
<evidence type="ECO:0000313" key="3">
    <source>
        <dbReference type="Proteomes" id="UP000176965"/>
    </source>
</evidence>
<feature type="transmembrane region" description="Helical" evidence="1">
    <location>
        <begin position="6"/>
        <end position="30"/>
    </location>
</feature>
<organism evidence="2 3">
    <name type="scientific">Candidatus Taylorbacteria bacterium RIFOXYD2_FULL_36_9</name>
    <dbReference type="NCBI Taxonomy" id="1802338"/>
    <lineage>
        <taxon>Bacteria</taxon>
        <taxon>Candidatus Tayloriibacteriota</taxon>
    </lineage>
</organism>
<keyword evidence="1" id="KW-0812">Transmembrane</keyword>
<evidence type="ECO:0000313" key="2">
    <source>
        <dbReference type="EMBL" id="OHA45851.1"/>
    </source>
</evidence>
<accession>A0A1G2PE21</accession>
<comment type="caution">
    <text evidence="2">The sequence shown here is derived from an EMBL/GenBank/DDBJ whole genome shotgun (WGS) entry which is preliminary data.</text>
</comment>
<dbReference type="AlphaFoldDB" id="A0A1G2PE21"/>
<dbReference type="Proteomes" id="UP000176965">
    <property type="component" value="Unassembled WGS sequence"/>
</dbReference>
<gene>
    <name evidence="2" type="ORF">A2541_02430</name>
</gene>
<keyword evidence="1" id="KW-1133">Transmembrane helix</keyword>